<dbReference type="Proteomes" id="UP000479710">
    <property type="component" value="Unassembled WGS sequence"/>
</dbReference>
<evidence type="ECO:0000313" key="3">
    <source>
        <dbReference type="Proteomes" id="UP000479710"/>
    </source>
</evidence>
<protein>
    <submittedName>
        <fullName evidence="2">Uncharacterized protein</fullName>
    </submittedName>
</protein>
<evidence type="ECO:0000313" key="2">
    <source>
        <dbReference type="EMBL" id="KAF0929658.1"/>
    </source>
</evidence>
<keyword evidence="3" id="KW-1185">Reference proteome</keyword>
<dbReference type="AlphaFoldDB" id="A0A6G1EYA3"/>
<proteinExistence type="predicted"/>
<evidence type="ECO:0000256" key="1">
    <source>
        <dbReference type="SAM" id="MobiDB-lite"/>
    </source>
</evidence>
<dbReference type="EMBL" id="SPHZ02000002">
    <property type="protein sequence ID" value="KAF0929658.1"/>
    <property type="molecule type" value="Genomic_DNA"/>
</dbReference>
<sequence>MPSPANCLVESFTQVHDEAVSEIGNSGGDVAWARFHVQRRTIGSRNCGDGGIGEVSCMEARDAKHDPRQQRRWQESAHEGTRYRAGTVATDVPARYRTRRQDPQQR</sequence>
<name>A0A6G1EYA3_9ORYZ</name>
<feature type="compositionally biased region" description="Basic and acidic residues" evidence="1">
    <location>
        <begin position="61"/>
        <end position="82"/>
    </location>
</feature>
<comment type="caution">
    <text evidence="2">The sequence shown here is derived from an EMBL/GenBank/DDBJ whole genome shotgun (WGS) entry which is preliminary data.</text>
</comment>
<accession>A0A6G1EYA3</accession>
<organism evidence="2 3">
    <name type="scientific">Oryza meyeriana var. granulata</name>
    <dbReference type="NCBI Taxonomy" id="110450"/>
    <lineage>
        <taxon>Eukaryota</taxon>
        <taxon>Viridiplantae</taxon>
        <taxon>Streptophyta</taxon>
        <taxon>Embryophyta</taxon>
        <taxon>Tracheophyta</taxon>
        <taxon>Spermatophyta</taxon>
        <taxon>Magnoliopsida</taxon>
        <taxon>Liliopsida</taxon>
        <taxon>Poales</taxon>
        <taxon>Poaceae</taxon>
        <taxon>BOP clade</taxon>
        <taxon>Oryzoideae</taxon>
        <taxon>Oryzeae</taxon>
        <taxon>Oryzinae</taxon>
        <taxon>Oryza</taxon>
        <taxon>Oryza meyeriana</taxon>
    </lineage>
</organism>
<gene>
    <name evidence="2" type="ORF">E2562_023012</name>
</gene>
<feature type="region of interest" description="Disordered" evidence="1">
    <location>
        <begin position="61"/>
        <end position="106"/>
    </location>
</feature>
<reference evidence="2 3" key="1">
    <citation type="submission" date="2019-11" db="EMBL/GenBank/DDBJ databases">
        <title>Whole genome sequence of Oryza granulata.</title>
        <authorList>
            <person name="Li W."/>
        </authorList>
    </citation>
    <scope>NUCLEOTIDE SEQUENCE [LARGE SCALE GENOMIC DNA]</scope>
    <source>
        <strain evidence="3">cv. Menghai</strain>
        <tissue evidence="2">Leaf</tissue>
    </source>
</reference>